<evidence type="ECO:0000256" key="5">
    <source>
        <dbReference type="ARBA" id="ARBA00029491"/>
    </source>
</evidence>
<dbReference type="InterPro" id="IPR010197">
    <property type="entry name" value="OSBS/NAAAR"/>
</dbReference>
<keyword evidence="4 8" id="KW-0456">Lyase</keyword>
<dbReference type="SUPFAM" id="SSF54826">
    <property type="entry name" value="Enolase N-terminal domain-like"/>
    <property type="match status" value="1"/>
</dbReference>
<dbReference type="SFLD" id="SFLDF00009">
    <property type="entry name" value="o-succinylbenzoate_synthase"/>
    <property type="match status" value="1"/>
</dbReference>
<dbReference type="EC" id="4.2.1.113" evidence="5 6"/>
<name>A0ABS4VUL6_9PSEU</name>
<keyword evidence="2" id="KW-0479">Metal-binding</keyword>
<dbReference type="Pfam" id="PF02746">
    <property type="entry name" value="MR_MLE_N"/>
    <property type="match status" value="1"/>
</dbReference>
<sequence length="386" mass="41095">MKIVQGRLHLVRLPLVHSFETSSHRKAHLDHILVELTDDRGRVGWGEIASPSDPYYAADTVGTSWLIATEYLLPAVVGADVESPDRVPDLFGKVRGNRFAAAGVDAAAWALWATGQGVPLGSALGGTRDTVVAGVSLGIERTVDDLLAQVGRHVDAGYGRVKLKIAPGWDTEPVRAVRSTFPELMLQVDANGAYRDDPEHLAALEALDDTGLLMIEQPFAPRDLLTSAALQARLTTPVCLDESVETVDDLRVADALGAGRVLNIKVSRMGGLTAAVRAHDAARELGWPAWCGGMHEFGVGRAANVALSSLPGFTLPSDVSASAKYYARDVTEPITAEGGVVRVSTRPGLGVTVDHEFLAQVRQRTFALGADTEPEPAGLLTNLSHR</sequence>
<dbReference type="Gene3D" id="3.20.20.120">
    <property type="entry name" value="Enolase-like C-terminal domain"/>
    <property type="match status" value="1"/>
</dbReference>
<evidence type="ECO:0000313" key="9">
    <source>
        <dbReference type="Proteomes" id="UP001519295"/>
    </source>
</evidence>
<proteinExistence type="predicted"/>
<feature type="domain" description="Mandelate racemase/muconate lactonizing enzyme C-terminal" evidence="7">
    <location>
        <begin position="143"/>
        <end position="237"/>
    </location>
</feature>
<dbReference type="InterPro" id="IPR013342">
    <property type="entry name" value="Mandelate_racemase_C"/>
</dbReference>
<dbReference type="InterPro" id="IPR029065">
    <property type="entry name" value="Enolase_C-like"/>
</dbReference>
<comment type="cofactor">
    <cofactor evidence="1">
        <name>a divalent metal cation</name>
        <dbReference type="ChEBI" id="CHEBI:60240"/>
    </cofactor>
</comment>
<dbReference type="PANTHER" id="PTHR48073">
    <property type="entry name" value="O-SUCCINYLBENZOATE SYNTHASE-RELATED"/>
    <property type="match status" value="1"/>
</dbReference>
<evidence type="ECO:0000313" key="8">
    <source>
        <dbReference type="EMBL" id="MBP2367596.1"/>
    </source>
</evidence>
<evidence type="ECO:0000256" key="2">
    <source>
        <dbReference type="ARBA" id="ARBA00022723"/>
    </source>
</evidence>
<evidence type="ECO:0000256" key="6">
    <source>
        <dbReference type="NCBIfam" id="TIGR01928"/>
    </source>
</evidence>
<gene>
    <name evidence="8" type="ORF">JOF36_003292</name>
</gene>
<accession>A0ABS4VUL6</accession>
<dbReference type="NCBIfam" id="TIGR01928">
    <property type="entry name" value="menC_lowGC_arch"/>
    <property type="match status" value="1"/>
</dbReference>
<dbReference type="InterPro" id="IPR036849">
    <property type="entry name" value="Enolase-like_C_sf"/>
</dbReference>
<dbReference type="SUPFAM" id="SSF51604">
    <property type="entry name" value="Enolase C-terminal domain-like"/>
    <property type="match status" value="1"/>
</dbReference>
<dbReference type="SFLD" id="SFLDG00180">
    <property type="entry name" value="muconate_cycloisomerase"/>
    <property type="match status" value="1"/>
</dbReference>
<dbReference type="Proteomes" id="UP001519295">
    <property type="component" value="Unassembled WGS sequence"/>
</dbReference>
<dbReference type="InterPro" id="IPR013341">
    <property type="entry name" value="Mandelate_racemase_N_dom"/>
</dbReference>
<reference evidence="8 9" key="1">
    <citation type="submission" date="2021-03" db="EMBL/GenBank/DDBJ databases">
        <title>Sequencing the genomes of 1000 actinobacteria strains.</title>
        <authorList>
            <person name="Klenk H.-P."/>
        </authorList>
    </citation>
    <scope>NUCLEOTIDE SEQUENCE [LARGE SCALE GENOMIC DNA]</scope>
    <source>
        <strain evidence="8 9">DSM 45256</strain>
    </source>
</reference>
<comment type="caution">
    <text evidence="8">The sequence shown here is derived from an EMBL/GenBank/DDBJ whole genome shotgun (WGS) entry which is preliminary data.</text>
</comment>
<organism evidence="8 9">
    <name type="scientific">Pseudonocardia parietis</name>
    <dbReference type="NCBI Taxonomy" id="570936"/>
    <lineage>
        <taxon>Bacteria</taxon>
        <taxon>Bacillati</taxon>
        <taxon>Actinomycetota</taxon>
        <taxon>Actinomycetes</taxon>
        <taxon>Pseudonocardiales</taxon>
        <taxon>Pseudonocardiaceae</taxon>
        <taxon>Pseudonocardia</taxon>
    </lineage>
</organism>
<dbReference type="EMBL" id="JAGINU010000001">
    <property type="protein sequence ID" value="MBP2367596.1"/>
    <property type="molecule type" value="Genomic_DNA"/>
</dbReference>
<protein>
    <recommendedName>
        <fullName evidence="5 6">o-succinylbenzoate synthase</fullName>
        <ecNumber evidence="5 6">4.2.1.113</ecNumber>
    </recommendedName>
</protein>
<dbReference type="RefSeq" id="WP_210027725.1">
    <property type="nucleotide sequence ID" value="NZ_JAGINU010000001.1"/>
</dbReference>
<dbReference type="SMART" id="SM00922">
    <property type="entry name" value="MR_MLE"/>
    <property type="match status" value="1"/>
</dbReference>
<keyword evidence="9" id="KW-1185">Reference proteome</keyword>
<evidence type="ECO:0000259" key="7">
    <source>
        <dbReference type="SMART" id="SM00922"/>
    </source>
</evidence>
<dbReference type="PANTHER" id="PTHR48073:SF5">
    <property type="entry name" value="O-SUCCINYLBENZOATE SYNTHASE"/>
    <property type="match status" value="1"/>
</dbReference>
<evidence type="ECO:0000256" key="3">
    <source>
        <dbReference type="ARBA" id="ARBA00022842"/>
    </source>
</evidence>
<keyword evidence="3" id="KW-0460">Magnesium</keyword>
<dbReference type="Pfam" id="PF13378">
    <property type="entry name" value="MR_MLE_C"/>
    <property type="match status" value="1"/>
</dbReference>
<dbReference type="GO" id="GO:0043748">
    <property type="term" value="F:O-succinylbenzoate synthase activity"/>
    <property type="evidence" value="ECO:0007669"/>
    <property type="project" value="UniProtKB-EC"/>
</dbReference>
<dbReference type="InterPro" id="IPR029017">
    <property type="entry name" value="Enolase-like_N"/>
</dbReference>
<evidence type="ECO:0000256" key="1">
    <source>
        <dbReference type="ARBA" id="ARBA00001968"/>
    </source>
</evidence>
<dbReference type="Gene3D" id="3.30.390.10">
    <property type="entry name" value="Enolase-like, N-terminal domain"/>
    <property type="match status" value="1"/>
</dbReference>
<evidence type="ECO:0000256" key="4">
    <source>
        <dbReference type="ARBA" id="ARBA00023239"/>
    </source>
</evidence>
<dbReference type="SFLD" id="SFLDS00001">
    <property type="entry name" value="Enolase"/>
    <property type="match status" value="1"/>
</dbReference>